<evidence type="ECO:0000313" key="3">
    <source>
        <dbReference type="Proteomes" id="UP000295106"/>
    </source>
</evidence>
<evidence type="ECO:0000313" key="2">
    <source>
        <dbReference type="EMBL" id="TCP05459.1"/>
    </source>
</evidence>
<accession>A0A4R2MDI7</accession>
<reference evidence="2 3" key="1">
    <citation type="submission" date="2019-03" db="EMBL/GenBank/DDBJ databases">
        <title>Genomic Encyclopedia of Type Strains, Phase IV (KMG-IV): sequencing the most valuable type-strain genomes for metagenomic binning, comparative biology and taxonomic classification.</title>
        <authorList>
            <person name="Goeker M."/>
        </authorList>
    </citation>
    <scope>NUCLEOTIDE SEQUENCE [LARGE SCALE GENOMIC DNA]</scope>
    <source>
        <strain evidence="2 3">DSM 1709</strain>
    </source>
</reference>
<feature type="chain" id="PRO_5020963739" evidence="1">
    <location>
        <begin position="27"/>
        <end position="245"/>
    </location>
</feature>
<dbReference type="AlphaFoldDB" id="A0A4R2MDI7"/>
<name>A0A4R2MDI7_RUBGE</name>
<keyword evidence="1" id="KW-0732">Signal</keyword>
<feature type="signal peptide" evidence="1">
    <location>
        <begin position="1"/>
        <end position="26"/>
    </location>
</feature>
<organism evidence="2 3">
    <name type="scientific">Rubrivivax gelatinosus</name>
    <name type="common">Rhodocyclus gelatinosus</name>
    <name type="synonym">Rhodopseudomonas gelatinosa</name>
    <dbReference type="NCBI Taxonomy" id="28068"/>
    <lineage>
        <taxon>Bacteria</taxon>
        <taxon>Pseudomonadati</taxon>
        <taxon>Pseudomonadota</taxon>
        <taxon>Betaproteobacteria</taxon>
        <taxon>Burkholderiales</taxon>
        <taxon>Sphaerotilaceae</taxon>
        <taxon>Rubrivivax</taxon>
    </lineage>
</organism>
<protein>
    <submittedName>
        <fullName evidence="2">Uncharacterized protein</fullName>
    </submittedName>
</protein>
<evidence type="ECO:0000256" key="1">
    <source>
        <dbReference type="SAM" id="SignalP"/>
    </source>
</evidence>
<dbReference type="EMBL" id="SLXD01000001">
    <property type="protein sequence ID" value="TCP05459.1"/>
    <property type="molecule type" value="Genomic_DNA"/>
</dbReference>
<dbReference type="InterPro" id="IPR046505">
    <property type="entry name" value="DUF6683"/>
</dbReference>
<gene>
    <name evidence="2" type="ORF">EV684_101331</name>
</gene>
<proteinExistence type="predicted"/>
<sequence>MPMPLSPRRWLAHAAACLVLAWPAFAAAYGPMYNIGNLGVLDSSWYYQSIQYRIVENARQRNAAAKAADTPPAPSRDAVVKLVTRADGPTRIPSRLAAGYPPAGRAQAESTFATLLRSYGDIERRFGIEPGDLGGAAAAFVAGCWMAMRGEDFPDHHFATLVAQMRRVMASQPGFASVPARERREAYEQLAIIGMFMATTQMGLKSRPDAALAKSSREAARGYLQQFLKGDVDRLTLGDDGLVLR</sequence>
<dbReference type="Proteomes" id="UP000295106">
    <property type="component" value="Unassembled WGS sequence"/>
</dbReference>
<dbReference type="Pfam" id="PF20388">
    <property type="entry name" value="DUF6683"/>
    <property type="match status" value="1"/>
</dbReference>
<comment type="caution">
    <text evidence="2">The sequence shown here is derived from an EMBL/GenBank/DDBJ whole genome shotgun (WGS) entry which is preliminary data.</text>
</comment>